<keyword evidence="2" id="KW-0560">Oxidoreductase</keyword>
<dbReference type="SUPFAM" id="SSF51395">
    <property type="entry name" value="FMN-linked oxidoreductases"/>
    <property type="match status" value="1"/>
</dbReference>
<protein>
    <submittedName>
        <fullName evidence="4">2,4-dienoyl-CoA reductase-like NADH-dependent reductase (Old Yellow Enzyme family)</fullName>
    </submittedName>
</protein>
<dbReference type="EMBL" id="JBEPLO010000002">
    <property type="protein sequence ID" value="MET3557161.1"/>
    <property type="molecule type" value="Genomic_DNA"/>
</dbReference>
<dbReference type="Gene3D" id="3.20.20.70">
    <property type="entry name" value="Aldolase class I"/>
    <property type="match status" value="1"/>
</dbReference>
<dbReference type="PROSITE" id="PS51257">
    <property type="entry name" value="PROKAR_LIPOPROTEIN"/>
    <property type="match status" value="1"/>
</dbReference>
<comment type="caution">
    <text evidence="4">The sequence shown here is derived from an EMBL/GenBank/DDBJ whole genome shotgun (WGS) entry which is preliminary data.</text>
</comment>
<dbReference type="InterPro" id="IPR001155">
    <property type="entry name" value="OxRdtase_FMN_N"/>
</dbReference>
<sequence>MFDKIQDQVPIGQGLKTRNRVVLAPMTLSACEPGGYVSQADIDFYERRSLSAGLLITGSAYVHPQGQAFADSFSAAEDDKIEGLSRLAQAMKKNGSLAILQLYHGGRMVAPHLIEGQPVAPSAVKAEHGYVVEPRALKHQEVEAVLEDFLAATRRAIAAGFDGVELHGANTYLIQQFFSPHSNHRRDKWGGSLNNRMRFAKTLLKKTKQLAKQVGRPFLVGYRFSPEEIEEPGITLADSLQLLEQLITLEVDYLHISASAAFRPSLRQKEAGPPILLDIVKKIRNRVPLIAVGAIQTRQDAQAVLDAGVPLVSLGRALLLDPDWTAKVTDEEATDLITVYRDELQEHLKLPTSFVEDLRDYLENTYEDYHI</sequence>
<organism evidence="4 5">
    <name type="scientific">Streptococcus rupicaprae</name>
    <dbReference type="NCBI Taxonomy" id="759619"/>
    <lineage>
        <taxon>Bacteria</taxon>
        <taxon>Bacillati</taxon>
        <taxon>Bacillota</taxon>
        <taxon>Bacilli</taxon>
        <taxon>Lactobacillales</taxon>
        <taxon>Streptococcaceae</taxon>
        <taxon>Streptococcus</taxon>
    </lineage>
</organism>
<reference evidence="4 5" key="1">
    <citation type="submission" date="2024-06" db="EMBL/GenBank/DDBJ databases">
        <title>Genomic Encyclopedia of Type Strains, Phase IV (KMG-IV): sequencing the most valuable type-strain genomes for metagenomic binning, comparative biology and taxonomic classification.</title>
        <authorList>
            <person name="Goeker M."/>
        </authorList>
    </citation>
    <scope>NUCLEOTIDE SEQUENCE [LARGE SCALE GENOMIC DNA]</scope>
    <source>
        <strain evidence="4 5">DSM 28303</strain>
    </source>
</reference>
<evidence type="ECO:0000259" key="3">
    <source>
        <dbReference type="Pfam" id="PF00724"/>
    </source>
</evidence>
<evidence type="ECO:0000256" key="1">
    <source>
        <dbReference type="ARBA" id="ARBA00022630"/>
    </source>
</evidence>
<dbReference type="PANTHER" id="PTHR43656">
    <property type="entry name" value="BINDING OXIDOREDUCTASE, PUTATIVE (AFU_ORTHOLOGUE AFUA_2G08260)-RELATED"/>
    <property type="match status" value="1"/>
</dbReference>
<evidence type="ECO:0000256" key="2">
    <source>
        <dbReference type="ARBA" id="ARBA00023002"/>
    </source>
</evidence>
<dbReference type="InterPro" id="IPR051799">
    <property type="entry name" value="NADH_flavin_oxidoreductase"/>
</dbReference>
<name>A0ABV2FF19_9STRE</name>
<gene>
    <name evidence="4" type="ORF">ABID29_000270</name>
</gene>
<accession>A0ABV2FF19</accession>
<dbReference type="Pfam" id="PF00724">
    <property type="entry name" value="Oxidored_FMN"/>
    <property type="match status" value="1"/>
</dbReference>
<evidence type="ECO:0000313" key="4">
    <source>
        <dbReference type="EMBL" id="MET3557161.1"/>
    </source>
</evidence>
<dbReference type="Proteomes" id="UP001549122">
    <property type="component" value="Unassembled WGS sequence"/>
</dbReference>
<dbReference type="RefSeq" id="WP_354363869.1">
    <property type="nucleotide sequence ID" value="NZ_JBEPLO010000002.1"/>
</dbReference>
<dbReference type="InterPro" id="IPR013785">
    <property type="entry name" value="Aldolase_TIM"/>
</dbReference>
<evidence type="ECO:0000313" key="5">
    <source>
        <dbReference type="Proteomes" id="UP001549122"/>
    </source>
</evidence>
<proteinExistence type="predicted"/>
<dbReference type="CDD" id="cd04735">
    <property type="entry name" value="OYE_like_4_FMN"/>
    <property type="match status" value="1"/>
</dbReference>
<keyword evidence="5" id="KW-1185">Reference proteome</keyword>
<feature type="domain" description="NADH:flavin oxidoreductase/NADH oxidase N-terminal" evidence="3">
    <location>
        <begin position="15"/>
        <end position="331"/>
    </location>
</feature>
<keyword evidence="1" id="KW-0285">Flavoprotein</keyword>
<dbReference type="PANTHER" id="PTHR43656:SF2">
    <property type="entry name" value="BINDING OXIDOREDUCTASE, PUTATIVE (AFU_ORTHOLOGUE AFUA_2G08260)-RELATED"/>
    <property type="match status" value="1"/>
</dbReference>